<dbReference type="EMBL" id="KI657456">
    <property type="protein sequence ID" value="ETN87049.1"/>
    <property type="molecule type" value="Genomic_DNA"/>
</dbReference>
<dbReference type="AlphaFoldDB" id="W2TZF2"/>
<organism evidence="1 2">
    <name type="scientific">Necator americanus</name>
    <name type="common">Human hookworm</name>
    <dbReference type="NCBI Taxonomy" id="51031"/>
    <lineage>
        <taxon>Eukaryota</taxon>
        <taxon>Metazoa</taxon>
        <taxon>Ecdysozoa</taxon>
        <taxon>Nematoda</taxon>
        <taxon>Chromadorea</taxon>
        <taxon>Rhabditida</taxon>
        <taxon>Rhabditina</taxon>
        <taxon>Rhabditomorpha</taxon>
        <taxon>Strongyloidea</taxon>
        <taxon>Ancylostomatidae</taxon>
        <taxon>Bunostominae</taxon>
        <taxon>Necator</taxon>
    </lineage>
</organism>
<keyword evidence="2" id="KW-1185">Reference proteome</keyword>
<protein>
    <submittedName>
        <fullName evidence="1">Uncharacterized protein</fullName>
    </submittedName>
</protein>
<accession>W2TZF2</accession>
<reference evidence="2" key="1">
    <citation type="journal article" date="2014" name="Nat. Genet.">
        <title>Genome of the human hookworm Necator americanus.</title>
        <authorList>
            <person name="Tang Y.T."/>
            <person name="Gao X."/>
            <person name="Rosa B.A."/>
            <person name="Abubucker S."/>
            <person name="Hallsworth-Pepin K."/>
            <person name="Martin J."/>
            <person name="Tyagi R."/>
            <person name="Heizer E."/>
            <person name="Zhang X."/>
            <person name="Bhonagiri-Palsikar V."/>
            <person name="Minx P."/>
            <person name="Warren W.C."/>
            <person name="Wang Q."/>
            <person name="Zhan B."/>
            <person name="Hotez P.J."/>
            <person name="Sternberg P.W."/>
            <person name="Dougall A."/>
            <person name="Gaze S.T."/>
            <person name="Mulvenna J."/>
            <person name="Sotillo J."/>
            <person name="Ranganathan S."/>
            <person name="Rabelo E.M."/>
            <person name="Wilson R.K."/>
            <person name="Felgner P.L."/>
            <person name="Bethony J."/>
            <person name="Hawdon J.M."/>
            <person name="Gasser R.B."/>
            <person name="Loukas A."/>
            <person name="Mitreva M."/>
        </authorList>
    </citation>
    <scope>NUCLEOTIDE SEQUENCE [LARGE SCALE GENOMIC DNA]</scope>
</reference>
<proteinExistence type="predicted"/>
<sequence>SSPSHTSSVSSYDEDCAFGNKLKREFWYAVPRSKADNIYHFLLQWSPDKYGQDTTTSTLDESSIASAVNDSSRDDRGFIVLDSTTDDNLAVYLVFSFTR</sequence>
<gene>
    <name evidence="1" type="ORF">NECAME_01206</name>
</gene>
<dbReference type="OrthoDB" id="26679at2759"/>
<evidence type="ECO:0000313" key="2">
    <source>
        <dbReference type="Proteomes" id="UP000053676"/>
    </source>
</evidence>
<dbReference type="Proteomes" id="UP000053676">
    <property type="component" value="Unassembled WGS sequence"/>
</dbReference>
<feature type="non-terminal residue" evidence="1">
    <location>
        <position position="1"/>
    </location>
</feature>
<evidence type="ECO:0000313" key="1">
    <source>
        <dbReference type="EMBL" id="ETN87049.1"/>
    </source>
</evidence>
<name>W2TZF2_NECAM</name>
<dbReference type="KEGG" id="nai:NECAME_01206"/>